<dbReference type="PROSITE" id="PS50157">
    <property type="entry name" value="ZINC_FINGER_C2H2_2"/>
    <property type="match status" value="3"/>
</dbReference>
<dbReference type="PANTHER" id="PTHR24394:SF29">
    <property type="entry name" value="MYONEURIN"/>
    <property type="match status" value="1"/>
</dbReference>
<evidence type="ECO:0000313" key="10">
    <source>
        <dbReference type="Proteomes" id="UP001162164"/>
    </source>
</evidence>
<dbReference type="InterPro" id="IPR036236">
    <property type="entry name" value="Znf_C2H2_sf"/>
</dbReference>
<dbReference type="Proteomes" id="UP001162164">
    <property type="component" value="Unassembled WGS sequence"/>
</dbReference>
<organism evidence="9 10">
    <name type="scientific">Molorchus minor</name>
    <dbReference type="NCBI Taxonomy" id="1323400"/>
    <lineage>
        <taxon>Eukaryota</taxon>
        <taxon>Metazoa</taxon>
        <taxon>Ecdysozoa</taxon>
        <taxon>Arthropoda</taxon>
        <taxon>Hexapoda</taxon>
        <taxon>Insecta</taxon>
        <taxon>Pterygota</taxon>
        <taxon>Neoptera</taxon>
        <taxon>Endopterygota</taxon>
        <taxon>Coleoptera</taxon>
        <taxon>Polyphaga</taxon>
        <taxon>Cucujiformia</taxon>
        <taxon>Chrysomeloidea</taxon>
        <taxon>Cerambycidae</taxon>
        <taxon>Lamiinae</taxon>
        <taxon>Monochamini</taxon>
        <taxon>Molorchus</taxon>
    </lineage>
</organism>
<comment type="caution">
    <text evidence="9">The sequence shown here is derived from an EMBL/GenBank/DDBJ whole genome shotgun (WGS) entry which is preliminary data.</text>
</comment>
<feature type="domain" description="C2H2-type" evidence="8">
    <location>
        <begin position="32"/>
        <end position="59"/>
    </location>
</feature>
<feature type="domain" description="C2H2-type" evidence="8">
    <location>
        <begin position="82"/>
        <end position="114"/>
    </location>
</feature>
<protein>
    <recommendedName>
        <fullName evidence="8">C2H2-type domain-containing protein</fullName>
    </recommendedName>
</protein>
<keyword evidence="5" id="KW-0862">Zinc</keyword>
<keyword evidence="10" id="KW-1185">Reference proteome</keyword>
<evidence type="ECO:0000313" key="9">
    <source>
        <dbReference type="EMBL" id="KAJ8969665.1"/>
    </source>
</evidence>
<evidence type="ECO:0000256" key="6">
    <source>
        <dbReference type="ARBA" id="ARBA00023242"/>
    </source>
</evidence>
<name>A0ABQ9IZC8_9CUCU</name>
<gene>
    <name evidence="9" type="ORF">NQ317_004895</name>
</gene>
<dbReference type="SUPFAM" id="SSF57667">
    <property type="entry name" value="beta-beta-alpha zinc fingers"/>
    <property type="match status" value="2"/>
</dbReference>
<feature type="domain" description="C2H2-type" evidence="8">
    <location>
        <begin position="4"/>
        <end position="31"/>
    </location>
</feature>
<evidence type="ECO:0000256" key="3">
    <source>
        <dbReference type="ARBA" id="ARBA00022737"/>
    </source>
</evidence>
<dbReference type="SMART" id="SM00355">
    <property type="entry name" value="ZnF_C2H2"/>
    <property type="match status" value="3"/>
</dbReference>
<reference evidence="9" key="1">
    <citation type="journal article" date="2023" name="Insect Mol. Biol.">
        <title>Genome sequencing provides insights into the evolution of gene families encoding plant cell wall-degrading enzymes in longhorned beetles.</title>
        <authorList>
            <person name="Shin N.R."/>
            <person name="Okamura Y."/>
            <person name="Kirsch R."/>
            <person name="Pauchet Y."/>
        </authorList>
    </citation>
    <scope>NUCLEOTIDE SEQUENCE</scope>
    <source>
        <strain evidence="9">MMC_N1</strain>
    </source>
</reference>
<dbReference type="Pfam" id="PF00096">
    <property type="entry name" value="zf-C2H2"/>
    <property type="match status" value="3"/>
</dbReference>
<dbReference type="InterPro" id="IPR013087">
    <property type="entry name" value="Znf_C2H2_type"/>
</dbReference>
<dbReference type="EMBL" id="JAPWTJ010001755">
    <property type="protein sequence ID" value="KAJ8969665.1"/>
    <property type="molecule type" value="Genomic_DNA"/>
</dbReference>
<evidence type="ECO:0000256" key="7">
    <source>
        <dbReference type="PROSITE-ProRule" id="PRU00042"/>
    </source>
</evidence>
<proteinExistence type="predicted"/>
<evidence type="ECO:0000256" key="4">
    <source>
        <dbReference type="ARBA" id="ARBA00022771"/>
    </source>
</evidence>
<sequence length="114" mass="13211">MNKFVCSTCGKRVSRSGDLTIHMRSHTGERPYACSVCPKRYKMSSHLNSHMKSHTGRVLLRYLIMIKFLNWSPLMPLEKKDFLCELCPKAFISANLLKQHLKYVIKVSAIPIHY</sequence>
<dbReference type="PANTHER" id="PTHR24394">
    <property type="entry name" value="ZINC FINGER PROTEIN"/>
    <property type="match status" value="1"/>
</dbReference>
<dbReference type="PROSITE" id="PS00028">
    <property type="entry name" value="ZINC_FINGER_C2H2_1"/>
    <property type="match status" value="2"/>
</dbReference>
<evidence type="ECO:0000259" key="8">
    <source>
        <dbReference type="PROSITE" id="PS50157"/>
    </source>
</evidence>
<keyword evidence="3" id="KW-0677">Repeat</keyword>
<dbReference type="Gene3D" id="3.30.160.60">
    <property type="entry name" value="Classic Zinc Finger"/>
    <property type="match status" value="2"/>
</dbReference>
<evidence type="ECO:0000256" key="1">
    <source>
        <dbReference type="ARBA" id="ARBA00004123"/>
    </source>
</evidence>
<evidence type="ECO:0000256" key="2">
    <source>
        <dbReference type="ARBA" id="ARBA00022723"/>
    </source>
</evidence>
<accession>A0ABQ9IZC8</accession>
<comment type="subcellular location">
    <subcellularLocation>
        <location evidence="1">Nucleus</location>
    </subcellularLocation>
</comment>
<evidence type="ECO:0000256" key="5">
    <source>
        <dbReference type="ARBA" id="ARBA00022833"/>
    </source>
</evidence>
<keyword evidence="4 7" id="KW-0863">Zinc-finger</keyword>
<keyword evidence="6" id="KW-0539">Nucleus</keyword>
<keyword evidence="2" id="KW-0479">Metal-binding</keyword>